<evidence type="ECO:0000313" key="4">
    <source>
        <dbReference type="EMBL" id="TYZ27851.1"/>
    </source>
</evidence>
<accession>A0A5D6WH67</accession>
<dbReference type="InterPro" id="IPR008978">
    <property type="entry name" value="HSP20-like_chaperone"/>
</dbReference>
<dbReference type="CDD" id="cd06471">
    <property type="entry name" value="ACD_LpsHSP_like"/>
    <property type="match status" value="1"/>
</dbReference>
<dbReference type="InterPro" id="IPR002068">
    <property type="entry name" value="A-crystallin/Hsp20_dom"/>
</dbReference>
<dbReference type="SUPFAM" id="SSF49764">
    <property type="entry name" value="HSP20-like chaperones"/>
    <property type="match status" value="1"/>
</dbReference>
<reference evidence="4 5" key="1">
    <citation type="submission" date="2019-08" db="EMBL/GenBank/DDBJ databases">
        <title>Selenomonas sp. mPRGC5 and Selenomonas sp. mPRGC8 isolated from ruminal fluid of dairy goat (Capra hircus).</title>
        <authorList>
            <person name="Poothong S."/>
            <person name="Nuengjamnong C."/>
            <person name="Tanasupawat S."/>
        </authorList>
    </citation>
    <scope>NUCLEOTIDE SEQUENCE [LARGE SCALE GENOMIC DNA]</scope>
    <source>
        <strain evidence="5">mPRGC8</strain>
    </source>
</reference>
<proteinExistence type="inferred from homology"/>
<organism evidence="4 5">
    <name type="scientific">Selenomonas caprae</name>
    <dbReference type="NCBI Taxonomy" id="2606905"/>
    <lineage>
        <taxon>Bacteria</taxon>
        <taxon>Bacillati</taxon>
        <taxon>Bacillota</taxon>
        <taxon>Negativicutes</taxon>
        <taxon>Selenomonadales</taxon>
        <taxon>Selenomonadaceae</taxon>
        <taxon>Selenomonas</taxon>
    </lineage>
</organism>
<dbReference type="EMBL" id="VTOZ01000021">
    <property type="protein sequence ID" value="TYZ27851.1"/>
    <property type="molecule type" value="Genomic_DNA"/>
</dbReference>
<dbReference type="PROSITE" id="PS01031">
    <property type="entry name" value="SHSP"/>
    <property type="match status" value="1"/>
</dbReference>
<keyword evidence="5" id="KW-1185">Reference proteome</keyword>
<comment type="caution">
    <text evidence="4">The sequence shown here is derived from an EMBL/GenBank/DDBJ whole genome shotgun (WGS) entry which is preliminary data.</text>
</comment>
<evidence type="ECO:0000313" key="5">
    <source>
        <dbReference type="Proteomes" id="UP000322783"/>
    </source>
</evidence>
<evidence type="ECO:0000259" key="3">
    <source>
        <dbReference type="PROSITE" id="PS01031"/>
    </source>
</evidence>
<dbReference type="Pfam" id="PF00011">
    <property type="entry name" value="HSP20"/>
    <property type="match status" value="1"/>
</dbReference>
<protein>
    <submittedName>
        <fullName evidence="4">Hsp20/alpha crystallin family protein</fullName>
    </submittedName>
</protein>
<name>A0A5D6WH67_9FIRM</name>
<feature type="domain" description="SHSP" evidence="3">
    <location>
        <begin position="32"/>
        <end position="147"/>
    </location>
</feature>
<dbReference type="AlphaFoldDB" id="A0A5D6WH67"/>
<gene>
    <name evidence="4" type="ORF">FZ041_10120</name>
</gene>
<evidence type="ECO:0000256" key="1">
    <source>
        <dbReference type="PROSITE-ProRule" id="PRU00285"/>
    </source>
</evidence>
<dbReference type="Gene3D" id="2.60.40.790">
    <property type="match status" value="1"/>
</dbReference>
<dbReference type="Proteomes" id="UP000322783">
    <property type="component" value="Unassembled WGS sequence"/>
</dbReference>
<comment type="similarity">
    <text evidence="1 2">Belongs to the small heat shock protein (HSP20) family.</text>
</comment>
<dbReference type="RefSeq" id="WP_149189462.1">
    <property type="nucleotide sequence ID" value="NZ_VTOZ01000021.1"/>
</dbReference>
<evidence type="ECO:0000256" key="2">
    <source>
        <dbReference type="RuleBase" id="RU003616"/>
    </source>
</evidence>
<dbReference type="InterPro" id="IPR031107">
    <property type="entry name" value="Small_HSP"/>
</dbReference>
<dbReference type="PANTHER" id="PTHR11527">
    <property type="entry name" value="HEAT-SHOCK PROTEIN 20 FAMILY MEMBER"/>
    <property type="match status" value="1"/>
</dbReference>
<sequence length="148" mass="16607">MFGLVPFVTRNSSVSESSLFDHLLDVFDEPFKSLNTQGFKVDVKDNGSAYELKADLPGFNKDNVALSYENNYLTISAKREDSHDEKDNQGNFIRRERSCGQMSRSFYISGIDEHNATAEFKDGVLRVQLPKLQEQAAPDHQIPISCAG</sequence>